<feature type="transmembrane region" description="Helical" evidence="7">
    <location>
        <begin position="36"/>
        <end position="57"/>
    </location>
</feature>
<feature type="domain" description="Palmitoyltransferase DHHC" evidence="8">
    <location>
        <begin position="110"/>
        <end position="250"/>
    </location>
</feature>
<keyword evidence="6 7" id="KW-0012">Acyltransferase</keyword>
<feature type="transmembrane region" description="Helical" evidence="7">
    <location>
        <begin position="158"/>
        <end position="178"/>
    </location>
</feature>
<dbReference type="InterPro" id="IPR001594">
    <property type="entry name" value="Palmitoyltrfase_DHHC"/>
</dbReference>
<feature type="transmembrane region" description="Helical" evidence="7">
    <location>
        <begin position="69"/>
        <end position="88"/>
    </location>
</feature>
<evidence type="ECO:0000256" key="5">
    <source>
        <dbReference type="ARBA" id="ARBA00023136"/>
    </source>
</evidence>
<keyword evidence="3 7" id="KW-0812">Transmembrane</keyword>
<comment type="domain">
    <text evidence="7">The DHHC domain is required for palmitoyltransferase activity.</text>
</comment>
<dbReference type="Proteomes" id="UP000031036">
    <property type="component" value="Unassembled WGS sequence"/>
</dbReference>
<dbReference type="PANTHER" id="PTHR12246">
    <property type="entry name" value="PALMITOYLTRANSFERASE ZDHHC16"/>
    <property type="match status" value="1"/>
</dbReference>
<dbReference type="EC" id="2.3.1.225" evidence="7"/>
<comment type="subcellular location">
    <subcellularLocation>
        <location evidence="1">Membrane</location>
        <topology evidence="1">Multi-pass membrane protein</topology>
    </subcellularLocation>
</comment>
<dbReference type="EMBL" id="JPKZ01000906">
    <property type="protein sequence ID" value="KHN84649.1"/>
    <property type="molecule type" value="Genomic_DNA"/>
</dbReference>
<dbReference type="OrthoDB" id="302728at2759"/>
<evidence type="ECO:0000313" key="9">
    <source>
        <dbReference type="EMBL" id="KHN84649.1"/>
    </source>
</evidence>
<evidence type="ECO:0000259" key="8">
    <source>
        <dbReference type="Pfam" id="PF01529"/>
    </source>
</evidence>
<evidence type="ECO:0000256" key="4">
    <source>
        <dbReference type="ARBA" id="ARBA00022989"/>
    </source>
</evidence>
<evidence type="ECO:0000256" key="6">
    <source>
        <dbReference type="ARBA" id="ARBA00023315"/>
    </source>
</evidence>
<name>A0A0B2VTF6_TOXCA</name>
<reference evidence="9 10" key="1">
    <citation type="submission" date="2014-11" db="EMBL/GenBank/DDBJ databases">
        <title>Genetic blueprint of the zoonotic pathogen Toxocara canis.</title>
        <authorList>
            <person name="Zhu X.-Q."/>
            <person name="Korhonen P.K."/>
            <person name="Cai H."/>
            <person name="Young N.D."/>
            <person name="Nejsum P."/>
            <person name="von Samson-Himmelstjerna G."/>
            <person name="Boag P.R."/>
            <person name="Tan P."/>
            <person name="Li Q."/>
            <person name="Min J."/>
            <person name="Yang Y."/>
            <person name="Wang X."/>
            <person name="Fang X."/>
            <person name="Hall R.S."/>
            <person name="Hofmann A."/>
            <person name="Sternberg P.W."/>
            <person name="Jex A.R."/>
            <person name="Gasser R.B."/>
        </authorList>
    </citation>
    <scope>NUCLEOTIDE SEQUENCE [LARGE SCALE GENOMIC DNA]</scope>
    <source>
        <strain evidence="9">PN_DK_2014</strain>
    </source>
</reference>
<accession>A0A0B2VTF6</accession>
<proteinExistence type="inferred from homology"/>
<feature type="transmembrane region" description="Helical" evidence="7">
    <location>
        <begin position="210"/>
        <end position="233"/>
    </location>
</feature>
<keyword evidence="10" id="KW-1185">Reference proteome</keyword>
<dbReference type="PROSITE" id="PS50216">
    <property type="entry name" value="DHHC"/>
    <property type="match status" value="1"/>
</dbReference>
<evidence type="ECO:0000256" key="7">
    <source>
        <dbReference type="RuleBase" id="RU079119"/>
    </source>
</evidence>
<dbReference type="GO" id="GO:0019706">
    <property type="term" value="F:protein-cysteine S-palmitoyltransferase activity"/>
    <property type="evidence" value="ECO:0007669"/>
    <property type="project" value="UniProtKB-EC"/>
</dbReference>
<evidence type="ECO:0000313" key="10">
    <source>
        <dbReference type="Proteomes" id="UP000031036"/>
    </source>
</evidence>
<evidence type="ECO:0000256" key="1">
    <source>
        <dbReference type="ARBA" id="ARBA00004141"/>
    </source>
</evidence>
<dbReference type="OMA" id="ACMIVDT"/>
<comment type="similarity">
    <text evidence="7">Belongs to the DHHC palmitoyltransferase family.</text>
</comment>
<organism evidence="9 10">
    <name type="scientific">Toxocara canis</name>
    <name type="common">Canine roundworm</name>
    <dbReference type="NCBI Taxonomy" id="6265"/>
    <lineage>
        <taxon>Eukaryota</taxon>
        <taxon>Metazoa</taxon>
        <taxon>Ecdysozoa</taxon>
        <taxon>Nematoda</taxon>
        <taxon>Chromadorea</taxon>
        <taxon>Rhabditida</taxon>
        <taxon>Spirurina</taxon>
        <taxon>Ascaridomorpha</taxon>
        <taxon>Ascaridoidea</taxon>
        <taxon>Toxocaridae</taxon>
        <taxon>Toxocara</taxon>
    </lineage>
</organism>
<protein>
    <recommendedName>
        <fullName evidence="7">Palmitoyltransferase</fullName>
        <ecNumber evidence="7">2.3.1.225</ecNumber>
    </recommendedName>
</protein>
<dbReference type="AlphaFoldDB" id="A0A0B2VTF6"/>
<dbReference type="STRING" id="6265.A0A0B2VTF6"/>
<comment type="caution">
    <text evidence="9">The sequence shown here is derived from an EMBL/GenBank/DDBJ whole genome shotgun (WGS) entry which is preliminary data.</text>
</comment>
<evidence type="ECO:0000256" key="3">
    <source>
        <dbReference type="ARBA" id="ARBA00022692"/>
    </source>
</evidence>
<dbReference type="InterPro" id="IPR039859">
    <property type="entry name" value="PFA4/ZDH16/20/ERF2-like"/>
</dbReference>
<keyword evidence="5 7" id="KW-0472">Membrane</keyword>
<keyword evidence="2 7" id="KW-0808">Transferase</keyword>
<gene>
    <name evidence="9" type="primary">Zdhhc24</name>
    <name evidence="9" type="ORF">Tcan_11422</name>
</gene>
<sequence length="413" mass="46780">MYGKDRYAAATGDAESVFDDFASRVRKMLPSETQDMIATFILFVLLPLGFIFEIFAVLPQYHEIFSEGWTWRVCILSYLGINAFANVYKMITVGPNGCTSDLPALMKPGYHYCHSCQLNEPPRSHHCPGYLVCDKCALRRDHHCSFAAVCVGHFNQRYYIAAVCSLWIISFTTVWWNWSFMWSSLGGFSAMQIWQLIVPHLALLARVMSFWQFLCVMVFVFALTVFLFLSYLIGAQLFCLYRGQTRVEYLMDVHAYQLGFMENVRQVLGRHWPLIFVSAFVSSPLASDGLSFMVRGTESLADTTKNVSYQLGFMENVRQVLGRHWPLIFVSAFVSSPLASDGLSFMVRGTESLADTTKNVSYQLGFMENVRQVLGRHWPLIFVSAFVSSPLASDGLSFMVRGTESLADTTKNV</sequence>
<evidence type="ECO:0000256" key="2">
    <source>
        <dbReference type="ARBA" id="ARBA00022679"/>
    </source>
</evidence>
<keyword evidence="4 7" id="KW-1133">Transmembrane helix</keyword>
<comment type="catalytic activity">
    <reaction evidence="7">
        <text>L-cysteinyl-[protein] + hexadecanoyl-CoA = S-hexadecanoyl-L-cysteinyl-[protein] + CoA</text>
        <dbReference type="Rhea" id="RHEA:36683"/>
        <dbReference type="Rhea" id="RHEA-COMP:10131"/>
        <dbReference type="Rhea" id="RHEA-COMP:11032"/>
        <dbReference type="ChEBI" id="CHEBI:29950"/>
        <dbReference type="ChEBI" id="CHEBI:57287"/>
        <dbReference type="ChEBI" id="CHEBI:57379"/>
        <dbReference type="ChEBI" id="CHEBI:74151"/>
        <dbReference type="EC" id="2.3.1.225"/>
    </reaction>
</comment>
<dbReference type="GO" id="GO:0016020">
    <property type="term" value="C:membrane"/>
    <property type="evidence" value="ECO:0007669"/>
    <property type="project" value="UniProtKB-SubCell"/>
</dbReference>
<dbReference type="Pfam" id="PF01529">
    <property type="entry name" value="DHHC"/>
    <property type="match status" value="1"/>
</dbReference>